<reference evidence="1" key="2">
    <citation type="submission" date="2015-06" db="UniProtKB">
        <authorList>
            <consortium name="EnsemblPlants"/>
        </authorList>
    </citation>
    <scope>IDENTIFICATION</scope>
    <source>
        <strain evidence="1">DM1-3 516 R44</strain>
    </source>
</reference>
<reference evidence="2" key="1">
    <citation type="journal article" date="2011" name="Nature">
        <title>Genome sequence and analysis of the tuber crop potato.</title>
        <authorList>
            <consortium name="The Potato Genome Sequencing Consortium"/>
        </authorList>
    </citation>
    <scope>NUCLEOTIDE SEQUENCE [LARGE SCALE GENOMIC DNA]</scope>
    <source>
        <strain evidence="2">cv. DM1-3 516 R44</strain>
    </source>
</reference>
<dbReference type="AlphaFoldDB" id="M1E103"/>
<name>M1E103_SOLTU</name>
<keyword evidence="2" id="KW-1185">Reference proteome</keyword>
<proteinExistence type="predicted"/>
<protein>
    <submittedName>
        <fullName evidence="1">Uncharacterized protein</fullName>
    </submittedName>
</protein>
<dbReference type="HOGENOM" id="CLU_1470630_0_0_1"/>
<dbReference type="EnsemblPlants" id="PGSC0003DMT400097606">
    <property type="protein sequence ID" value="PGSC0003DMT400097606"/>
    <property type="gene ID" value="PGSC0003DMG400047177"/>
</dbReference>
<accession>M1E103</accession>
<evidence type="ECO:0000313" key="1">
    <source>
        <dbReference type="EnsemblPlants" id="PGSC0003DMT400097606"/>
    </source>
</evidence>
<sequence>MDMEASTHDPYEMMWRRVPLSYDVIVEVSTHDLKISTTSGEYPFAFIMHPRKAYARNVNAHNANAVPPVPNHEITNVEFWNAIQFLAQSVANQNNQQVPVPTNTNRGSAVARVRDFVRINPPEFLGSQFMGYGDVTRNPTFLTEELPSQEISSRNPTFLTEGLPSHSQYPLGAKHLPHIVLIKS</sequence>
<evidence type="ECO:0000313" key="2">
    <source>
        <dbReference type="Proteomes" id="UP000011115"/>
    </source>
</evidence>
<organism evidence="1 2">
    <name type="scientific">Solanum tuberosum</name>
    <name type="common">Potato</name>
    <dbReference type="NCBI Taxonomy" id="4113"/>
    <lineage>
        <taxon>Eukaryota</taxon>
        <taxon>Viridiplantae</taxon>
        <taxon>Streptophyta</taxon>
        <taxon>Embryophyta</taxon>
        <taxon>Tracheophyta</taxon>
        <taxon>Spermatophyta</taxon>
        <taxon>Magnoliopsida</taxon>
        <taxon>eudicotyledons</taxon>
        <taxon>Gunneridae</taxon>
        <taxon>Pentapetalae</taxon>
        <taxon>asterids</taxon>
        <taxon>lamiids</taxon>
        <taxon>Solanales</taxon>
        <taxon>Solanaceae</taxon>
        <taxon>Solanoideae</taxon>
        <taxon>Solaneae</taxon>
        <taxon>Solanum</taxon>
    </lineage>
</organism>
<dbReference type="Proteomes" id="UP000011115">
    <property type="component" value="Unassembled WGS sequence"/>
</dbReference>
<dbReference type="PaxDb" id="4113-PGSC0003DMT400097606"/>
<dbReference type="Gramene" id="PGSC0003DMT400097606">
    <property type="protein sequence ID" value="PGSC0003DMT400097606"/>
    <property type="gene ID" value="PGSC0003DMG400047177"/>
</dbReference>
<dbReference type="InParanoid" id="M1E103"/>